<gene>
    <name evidence="13 18" type="primary">uvrB</name>
    <name evidence="18" type="ORF">H9816_05035</name>
</gene>
<organism evidence="18 19">
    <name type="scientific">Candidatus Tidjanibacter faecipullorum</name>
    <dbReference type="NCBI Taxonomy" id="2838766"/>
    <lineage>
        <taxon>Bacteria</taxon>
        <taxon>Pseudomonadati</taxon>
        <taxon>Bacteroidota</taxon>
        <taxon>Bacteroidia</taxon>
        <taxon>Bacteroidales</taxon>
        <taxon>Rikenellaceae</taxon>
        <taxon>Tidjanibacter</taxon>
    </lineage>
</organism>
<dbReference type="GO" id="GO:0006289">
    <property type="term" value="P:nucleotide-excision repair"/>
    <property type="evidence" value="ECO:0007669"/>
    <property type="project" value="UniProtKB-UniRule"/>
</dbReference>
<dbReference type="NCBIfam" id="NF003673">
    <property type="entry name" value="PRK05298.1"/>
    <property type="match status" value="1"/>
</dbReference>
<evidence type="ECO:0000256" key="10">
    <source>
        <dbReference type="ARBA" id="ARBA00023236"/>
    </source>
</evidence>
<dbReference type="SMART" id="SM00490">
    <property type="entry name" value="HELICc"/>
    <property type="match status" value="1"/>
</dbReference>
<feature type="domain" description="Helicase C-terminal" evidence="17">
    <location>
        <begin position="429"/>
        <end position="591"/>
    </location>
</feature>
<dbReference type="CDD" id="cd17916">
    <property type="entry name" value="DEXHc_UvrB"/>
    <property type="match status" value="1"/>
</dbReference>
<dbReference type="Gene3D" id="3.40.50.300">
    <property type="entry name" value="P-loop containing nucleotide triphosphate hydrolases"/>
    <property type="match status" value="3"/>
</dbReference>
<keyword evidence="18" id="KW-0378">Hydrolase</keyword>
<keyword evidence="9 13" id="KW-0234">DNA repair</keyword>
<dbReference type="SUPFAM" id="SSF46600">
    <property type="entry name" value="C-terminal UvrC-binding domain of UvrB"/>
    <property type="match status" value="1"/>
</dbReference>
<dbReference type="Gene3D" id="6.10.140.240">
    <property type="match status" value="1"/>
</dbReference>
<evidence type="ECO:0000259" key="16">
    <source>
        <dbReference type="PROSITE" id="PS51192"/>
    </source>
</evidence>
<dbReference type="GO" id="GO:0003677">
    <property type="term" value="F:DNA binding"/>
    <property type="evidence" value="ECO:0007669"/>
    <property type="project" value="UniProtKB-UniRule"/>
</dbReference>
<keyword evidence="4 13" id="KW-0547">Nucleotide-binding</keyword>
<reference evidence="18" key="1">
    <citation type="journal article" date="2021" name="PeerJ">
        <title>Extensive microbial diversity within the chicken gut microbiome revealed by metagenomics and culture.</title>
        <authorList>
            <person name="Gilroy R."/>
            <person name="Ravi A."/>
            <person name="Getino M."/>
            <person name="Pursley I."/>
            <person name="Horton D.L."/>
            <person name="Alikhan N.F."/>
            <person name="Baker D."/>
            <person name="Gharbi K."/>
            <person name="Hall N."/>
            <person name="Watson M."/>
            <person name="Adriaenssens E.M."/>
            <person name="Foster-Nyarko E."/>
            <person name="Jarju S."/>
            <person name="Secka A."/>
            <person name="Antonio M."/>
            <person name="Oren A."/>
            <person name="Chaudhuri R.R."/>
            <person name="La Ragione R."/>
            <person name="Hildebrand F."/>
            <person name="Pallen M.J."/>
        </authorList>
    </citation>
    <scope>NUCLEOTIDE SEQUENCE</scope>
    <source>
        <strain evidence="18">ChiHjej11B10-19426</strain>
    </source>
</reference>
<feature type="region of interest" description="Disordered" evidence="14">
    <location>
        <begin position="667"/>
        <end position="691"/>
    </location>
</feature>
<dbReference type="SUPFAM" id="SSF52540">
    <property type="entry name" value="P-loop containing nucleoside triphosphate hydrolases"/>
    <property type="match status" value="2"/>
</dbReference>
<dbReference type="InterPro" id="IPR006935">
    <property type="entry name" value="Helicase/UvrB_N"/>
</dbReference>
<accession>A0A9D2ILY2</accession>
<feature type="short sequence motif" description="Beta-hairpin" evidence="13">
    <location>
        <begin position="90"/>
        <end position="113"/>
    </location>
</feature>
<dbReference type="Pfam" id="PF12344">
    <property type="entry name" value="UvrB"/>
    <property type="match status" value="1"/>
</dbReference>
<evidence type="ECO:0000313" key="19">
    <source>
        <dbReference type="Proteomes" id="UP000824014"/>
    </source>
</evidence>
<evidence type="ECO:0000259" key="15">
    <source>
        <dbReference type="PROSITE" id="PS50151"/>
    </source>
</evidence>
<keyword evidence="3 13" id="KW-0963">Cytoplasm</keyword>
<evidence type="ECO:0000256" key="11">
    <source>
        <dbReference type="ARBA" id="ARBA00026033"/>
    </source>
</evidence>
<dbReference type="GO" id="GO:0009381">
    <property type="term" value="F:excinuclease ABC activity"/>
    <property type="evidence" value="ECO:0007669"/>
    <property type="project" value="UniProtKB-UniRule"/>
</dbReference>
<comment type="subcellular location">
    <subcellularLocation>
        <location evidence="1 13">Cytoplasm</location>
    </subcellularLocation>
</comment>
<evidence type="ECO:0000256" key="1">
    <source>
        <dbReference type="ARBA" id="ARBA00004496"/>
    </source>
</evidence>
<proteinExistence type="inferred from homology"/>
<keyword evidence="10 13" id="KW-0742">SOS response</keyword>
<dbReference type="GO" id="GO:0009380">
    <property type="term" value="C:excinuclease repair complex"/>
    <property type="evidence" value="ECO:0007669"/>
    <property type="project" value="InterPro"/>
</dbReference>
<dbReference type="InterPro" id="IPR004807">
    <property type="entry name" value="UvrB"/>
</dbReference>
<dbReference type="Proteomes" id="UP000824014">
    <property type="component" value="Unassembled WGS sequence"/>
</dbReference>
<dbReference type="PROSITE" id="PS50151">
    <property type="entry name" value="UVR"/>
    <property type="match status" value="1"/>
</dbReference>
<dbReference type="HAMAP" id="MF_00204">
    <property type="entry name" value="UvrB"/>
    <property type="match status" value="1"/>
</dbReference>
<evidence type="ECO:0000259" key="17">
    <source>
        <dbReference type="PROSITE" id="PS51194"/>
    </source>
</evidence>
<comment type="domain">
    <text evidence="13">The beta-hairpin motif is involved in DNA binding.</text>
</comment>
<comment type="similarity">
    <text evidence="2 13">Belongs to the UvrB family.</text>
</comment>
<comment type="function">
    <text evidence="13">The UvrABC repair system catalyzes the recognition and processing of DNA lesions. A damage recognition complex composed of 2 UvrA and 2 UvrB subunits scans DNA for abnormalities. Upon binding of the UvrA(2)B(2) complex to a putative damaged site, the DNA wraps around one UvrB monomer. DNA wrap is dependent on ATP binding by UvrB and probably causes local melting of the DNA helix, facilitating insertion of UvrB beta-hairpin between the DNA strands. Then UvrB probes one DNA strand for the presence of a lesion. If a lesion is found the UvrA subunits dissociate and the UvrB-DNA preincision complex is formed. This complex is subsequently bound by UvrC and the second UvrB is released. If no lesion is found, the DNA wraps around the other UvrB subunit that will check the other stand for damage.</text>
</comment>
<protein>
    <recommendedName>
        <fullName evidence="12 13">UvrABC system protein B</fullName>
        <shortName evidence="13">Protein UvrB</shortName>
    </recommendedName>
    <alternativeName>
        <fullName evidence="13">Excinuclease ABC subunit B</fullName>
    </alternativeName>
</protein>
<dbReference type="GO" id="GO:0009432">
    <property type="term" value="P:SOS response"/>
    <property type="evidence" value="ECO:0007669"/>
    <property type="project" value="UniProtKB-UniRule"/>
</dbReference>
<evidence type="ECO:0000256" key="3">
    <source>
        <dbReference type="ARBA" id="ARBA00022490"/>
    </source>
</evidence>
<dbReference type="Pfam" id="PF00271">
    <property type="entry name" value="Helicase_C"/>
    <property type="match status" value="1"/>
</dbReference>
<dbReference type="AlphaFoldDB" id="A0A9D2ILY2"/>
<keyword evidence="7 13" id="KW-0067">ATP-binding</keyword>
<dbReference type="InterPro" id="IPR014001">
    <property type="entry name" value="Helicase_ATP-bd"/>
</dbReference>
<dbReference type="GO" id="GO:0005524">
    <property type="term" value="F:ATP binding"/>
    <property type="evidence" value="ECO:0007669"/>
    <property type="project" value="UniProtKB-UniRule"/>
</dbReference>
<keyword evidence="8 13" id="KW-0267">Excision nuclease</keyword>
<dbReference type="SMART" id="SM00487">
    <property type="entry name" value="DEXDc"/>
    <property type="match status" value="1"/>
</dbReference>
<dbReference type="EMBL" id="DXCC01000017">
    <property type="protein sequence ID" value="HIZ15255.1"/>
    <property type="molecule type" value="Genomic_DNA"/>
</dbReference>
<dbReference type="PANTHER" id="PTHR24029:SF0">
    <property type="entry name" value="UVRABC SYSTEM PROTEIN B"/>
    <property type="match status" value="1"/>
</dbReference>
<dbReference type="PANTHER" id="PTHR24029">
    <property type="entry name" value="UVRABC SYSTEM PROTEIN B"/>
    <property type="match status" value="1"/>
</dbReference>
<sequence>MDFKLVSDYQPTGDQPEAIEELVRSINAHNRHNTLLGVTGSGKTFTIANVIARLGRPTLVLSHNKTLAAQLYGEFKTFFPENAVEYFVSYYDYYQPEAYLPASDTYIEKDLSINEEIEKMRLRTTASLLSGRRDIVVVSSVSCLYGIGNPEDFHASSVKLTVGDTPGRKKILYALVDALYTRTELDLQSGTFRVKGEVIDVMSAYSDSVYRISMFDDEIERLARVDPASGQVLEELNTVTIFPANMFVTTRERTNKAIEQIQLDLGERIKYFEEAGRPVEAQRLKQRVEYDVEMIKELGYCSGIENYSRYLDGRREGTRPFCLLDYFPEDYLLVIDESHVTIPQIRAMYGGDRARKESLVEYGFRLPAAKDNRPLTFSEFEMLAGTTIYVSATPADYELTKSEGAVVEQLIRPTGLVDPPISVRPTENQIDDLIEEIRVRADKNERVLVTTLTKRMAEELSKYFDRIGIRNRYIHSEVDTLERIQILEDLRAGSFDVLIGVNLLREGLDLPEVSLVAIMDADKEGFLRSDRALTQTAGRAARNVHGQVIMYADRRTEAMQIAINESNRRREKQIRYNEEHGLVPRQAQKSGRSNSDLLVNLAESASVPYPTRQGGYSVAADVHDTYDGMSLPDAIAAAKAKMEKAATDLDFIAAAKYRNEMYALQERQRIEEEGDAPGGERTPRHRANAKR</sequence>
<evidence type="ECO:0000256" key="4">
    <source>
        <dbReference type="ARBA" id="ARBA00022741"/>
    </source>
</evidence>
<dbReference type="InterPro" id="IPR024759">
    <property type="entry name" value="UvrB_YAD/RRR_dom"/>
</dbReference>
<dbReference type="InterPro" id="IPR001943">
    <property type="entry name" value="UVR_dom"/>
</dbReference>
<dbReference type="GO" id="GO:0005737">
    <property type="term" value="C:cytoplasm"/>
    <property type="evidence" value="ECO:0007669"/>
    <property type="project" value="UniProtKB-SubCell"/>
</dbReference>
<evidence type="ECO:0000256" key="2">
    <source>
        <dbReference type="ARBA" id="ARBA00008533"/>
    </source>
</evidence>
<evidence type="ECO:0000256" key="8">
    <source>
        <dbReference type="ARBA" id="ARBA00022881"/>
    </source>
</evidence>
<evidence type="ECO:0000256" key="7">
    <source>
        <dbReference type="ARBA" id="ARBA00022840"/>
    </source>
</evidence>
<evidence type="ECO:0000256" key="14">
    <source>
        <dbReference type="SAM" id="MobiDB-lite"/>
    </source>
</evidence>
<keyword evidence="6 13" id="KW-0228">DNA excision</keyword>
<reference evidence="18" key="2">
    <citation type="submission" date="2021-04" db="EMBL/GenBank/DDBJ databases">
        <authorList>
            <person name="Gilroy R."/>
        </authorList>
    </citation>
    <scope>NUCLEOTIDE SEQUENCE</scope>
    <source>
        <strain evidence="18">ChiHjej11B10-19426</strain>
    </source>
</reference>
<dbReference type="Gene3D" id="4.10.860.10">
    <property type="entry name" value="UVR domain"/>
    <property type="match status" value="1"/>
</dbReference>
<dbReference type="InterPro" id="IPR041471">
    <property type="entry name" value="UvrB_inter"/>
</dbReference>
<evidence type="ECO:0000256" key="6">
    <source>
        <dbReference type="ARBA" id="ARBA00022769"/>
    </source>
</evidence>
<evidence type="ECO:0000256" key="12">
    <source>
        <dbReference type="ARBA" id="ARBA00029504"/>
    </source>
</evidence>
<dbReference type="InterPro" id="IPR036876">
    <property type="entry name" value="UVR_dom_sf"/>
</dbReference>
<dbReference type="InterPro" id="IPR027417">
    <property type="entry name" value="P-loop_NTPase"/>
</dbReference>
<dbReference type="PROSITE" id="PS51192">
    <property type="entry name" value="HELICASE_ATP_BIND_1"/>
    <property type="match status" value="1"/>
</dbReference>
<comment type="subunit">
    <text evidence="11 13">Forms a heterotetramer with UvrA during the search for lesions. Interacts with UvrC in an incision complex.</text>
</comment>
<dbReference type="InterPro" id="IPR001650">
    <property type="entry name" value="Helicase_C-like"/>
</dbReference>
<keyword evidence="5 13" id="KW-0227">DNA damage</keyword>
<feature type="binding site" evidence="13">
    <location>
        <begin position="37"/>
        <end position="44"/>
    </location>
    <ligand>
        <name>ATP</name>
        <dbReference type="ChEBI" id="CHEBI:30616"/>
    </ligand>
</feature>
<dbReference type="CDD" id="cd18790">
    <property type="entry name" value="SF2_C_UvrB"/>
    <property type="match status" value="1"/>
</dbReference>
<evidence type="ECO:0000313" key="18">
    <source>
        <dbReference type="EMBL" id="HIZ15255.1"/>
    </source>
</evidence>
<evidence type="ECO:0000256" key="13">
    <source>
        <dbReference type="HAMAP-Rule" id="MF_00204"/>
    </source>
</evidence>
<dbReference type="GO" id="GO:0016887">
    <property type="term" value="F:ATP hydrolysis activity"/>
    <property type="evidence" value="ECO:0007669"/>
    <property type="project" value="InterPro"/>
</dbReference>
<dbReference type="Pfam" id="PF17757">
    <property type="entry name" value="UvrB_inter"/>
    <property type="match status" value="1"/>
</dbReference>
<dbReference type="NCBIfam" id="TIGR00631">
    <property type="entry name" value="uvrb"/>
    <property type="match status" value="1"/>
</dbReference>
<feature type="domain" description="Helicase ATP-binding" evidence="16">
    <location>
        <begin position="24"/>
        <end position="182"/>
    </location>
</feature>
<dbReference type="Pfam" id="PF04851">
    <property type="entry name" value="ResIII"/>
    <property type="match status" value="1"/>
</dbReference>
<evidence type="ECO:0000256" key="9">
    <source>
        <dbReference type="ARBA" id="ARBA00023204"/>
    </source>
</evidence>
<feature type="domain" description="UVR" evidence="15">
    <location>
        <begin position="632"/>
        <end position="667"/>
    </location>
</feature>
<dbReference type="PROSITE" id="PS51194">
    <property type="entry name" value="HELICASE_CTER"/>
    <property type="match status" value="1"/>
</dbReference>
<name>A0A9D2ILY2_9BACT</name>
<evidence type="ECO:0000256" key="5">
    <source>
        <dbReference type="ARBA" id="ARBA00022763"/>
    </source>
</evidence>
<comment type="caution">
    <text evidence="18">The sequence shown here is derived from an EMBL/GenBank/DDBJ whole genome shotgun (WGS) entry which is preliminary data.</text>
</comment>